<protein>
    <recommendedName>
        <fullName evidence="3">Prolyl 4-hydroxylase alpha subunit Fe(2+) 2OG dioxygenase domain-containing protein</fullName>
    </recommendedName>
</protein>
<evidence type="ECO:0000313" key="2">
    <source>
        <dbReference type="Proteomes" id="UP001194580"/>
    </source>
</evidence>
<reference evidence="1" key="1">
    <citation type="journal article" date="2020" name="Fungal Divers.">
        <title>Resolving the Mortierellaceae phylogeny through synthesis of multi-gene phylogenetics and phylogenomics.</title>
        <authorList>
            <person name="Vandepol N."/>
            <person name="Liber J."/>
            <person name="Desiro A."/>
            <person name="Na H."/>
            <person name="Kennedy M."/>
            <person name="Barry K."/>
            <person name="Grigoriev I.V."/>
            <person name="Miller A.N."/>
            <person name="O'Donnell K."/>
            <person name="Stajich J.E."/>
            <person name="Bonito G."/>
        </authorList>
    </citation>
    <scope>NUCLEOTIDE SEQUENCE</scope>
    <source>
        <strain evidence="1">NRRL 28262</strain>
    </source>
</reference>
<accession>A0AAD4D0T9</accession>
<feature type="non-terminal residue" evidence="1">
    <location>
        <position position="1"/>
    </location>
</feature>
<sequence length="106" mass="11955">YHRTDGSGEVTKVTVQFYLNSEGDIEPGGDHLELKGGETTFLSERYGGGKKKMEEREEERVAVSCQAGQTLIFQHDLVHEGSRVLQGVKYVVRGDILYGRRIQQQQ</sequence>
<dbReference type="AlphaFoldDB" id="A0AAD4D0T9"/>
<organism evidence="1 2">
    <name type="scientific">Linnemannia exigua</name>
    <dbReference type="NCBI Taxonomy" id="604196"/>
    <lineage>
        <taxon>Eukaryota</taxon>
        <taxon>Fungi</taxon>
        <taxon>Fungi incertae sedis</taxon>
        <taxon>Mucoromycota</taxon>
        <taxon>Mortierellomycotina</taxon>
        <taxon>Mortierellomycetes</taxon>
        <taxon>Mortierellales</taxon>
        <taxon>Mortierellaceae</taxon>
        <taxon>Linnemannia</taxon>
    </lineage>
</organism>
<name>A0AAD4D0T9_9FUNG</name>
<comment type="caution">
    <text evidence="1">The sequence shown here is derived from an EMBL/GenBank/DDBJ whole genome shotgun (WGS) entry which is preliminary data.</text>
</comment>
<proteinExistence type="predicted"/>
<keyword evidence="2" id="KW-1185">Reference proteome</keyword>
<dbReference type="Gene3D" id="2.60.120.620">
    <property type="entry name" value="q2cbj1_9rhob like domain"/>
    <property type="match status" value="1"/>
</dbReference>
<evidence type="ECO:0000313" key="1">
    <source>
        <dbReference type="EMBL" id="KAG0252429.1"/>
    </source>
</evidence>
<dbReference type="Proteomes" id="UP001194580">
    <property type="component" value="Unassembled WGS sequence"/>
</dbReference>
<dbReference type="EMBL" id="JAAAIL010003106">
    <property type="protein sequence ID" value="KAG0252429.1"/>
    <property type="molecule type" value="Genomic_DNA"/>
</dbReference>
<gene>
    <name evidence="1" type="ORF">BGZ95_006643</name>
</gene>
<evidence type="ECO:0008006" key="3">
    <source>
        <dbReference type="Google" id="ProtNLM"/>
    </source>
</evidence>